<reference evidence="1 2" key="1">
    <citation type="submission" date="2019-04" db="EMBL/GenBank/DDBJ databases">
        <title>An improved genome assembly and genetic linkage map for asparagus bean, Vigna unguiculata ssp. sesquipedialis.</title>
        <authorList>
            <person name="Xia Q."/>
            <person name="Zhang R."/>
            <person name="Dong Y."/>
        </authorList>
    </citation>
    <scope>NUCLEOTIDE SEQUENCE [LARGE SCALE GENOMIC DNA]</scope>
    <source>
        <tissue evidence="1">Leaf</tissue>
    </source>
</reference>
<dbReference type="InterPro" id="IPR029056">
    <property type="entry name" value="Ribokinase-like"/>
</dbReference>
<dbReference type="Proteomes" id="UP000501690">
    <property type="component" value="Linkage Group LG10"/>
</dbReference>
<proteinExistence type="predicted"/>
<organism evidence="1 2">
    <name type="scientific">Vigna unguiculata</name>
    <name type="common">Cowpea</name>
    <dbReference type="NCBI Taxonomy" id="3917"/>
    <lineage>
        <taxon>Eukaryota</taxon>
        <taxon>Viridiplantae</taxon>
        <taxon>Streptophyta</taxon>
        <taxon>Embryophyta</taxon>
        <taxon>Tracheophyta</taxon>
        <taxon>Spermatophyta</taxon>
        <taxon>Magnoliopsida</taxon>
        <taxon>eudicotyledons</taxon>
        <taxon>Gunneridae</taxon>
        <taxon>Pentapetalae</taxon>
        <taxon>rosids</taxon>
        <taxon>fabids</taxon>
        <taxon>Fabales</taxon>
        <taxon>Fabaceae</taxon>
        <taxon>Papilionoideae</taxon>
        <taxon>50 kb inversion clade</taxon>
        <taxon>NPAAA clade</taxon>
        <taxon>indigoferoid/millettioid clade</taxon>
        <taxon>Phaseoleae</taxon>
        <taxon>Vigna</taxon>
    </lineage>
</organism>
<accession>A0A4D6NBA8</accession>
<dbReference type="AlphaFoldDB" id="A0A4D6NBA8"/>
<dbReference type="SUPFAM" id="SSF53613">
    <property type="entry name" value="Ribokinase-like"/>
    <property type="match status" value="1"/>
</dbReference>
<protein>
    <submittedName>
        <fullName evidence="1">Fructokinase</fullName>
    </submittedName>
</protein>
<keyword evidence="2" id="KW-1185">Reference proteome</keyword>
<keyword evidence="1" id="KW-0418">Kinase</keyword>
<keyword evidence="1" id="KW-0808">Transferase</keyword>
<sequence length="80" mass="8801">MGGMGQQINGKNMEKELVAVKINAADVDIIAHELEDEKHLRKALYFANIFGALIVTERGVIPALLTKEAILQFLLELAVI</sequence>
<name>A0A4D6NBA8_VIGUN</name>
<dbReference type="Gene3D" id="3.40.1190.20">
    <property type="match status" value="1"/>
</dbReference>
<evidence type="ECO:0000313" key="2">
    <source>
        <dbReference type="Proteomes" id="UP000501690"/>
    </source>
</evidence>
<dbReference type="GO" id="GO:0016301">
    <property type="term" value="F:kinase activity"/>
    <property type="evidence" value="ECO:0007669"/>
    <property type="project" value="UniProtKB-KW"/>
</dbReference>
<gene>
    <name evidence="1" type="ORF">DEO72_LG10g2413</name>
</gene>
<evidence type="ECO:0000313" key="1">
    <source>
        <dbReference type="EMBL" id="QCE11180.1"/>
    </source>
</evidence>
<dbReference type="EMBL" id="CP039354">
    <property type="protein sequence ID" value="QCE11180.1"/>
    <property type="molecule type" value="Genomic_DNA"/>
</dbReference>